<gene>
    <name evidence="1" type="ORF">J1N35_007235</name>
</gene>
<proteinExistence type="predicted"/>
<evidence type="ECO:0008006" key="3">
    <source>
        <dbReference type="Google" id="ProtNLM"/>
    </source>
</evidence>
<sequence length="265" mass="30608">MVESRWLRQADGSQWSNERLKGNNQNKLEKLGLQLQSWSRHNIRKRKNKRVVLENRLNCLYNRDRIDETLAEITDIQFGLNLEADQEEIFGEQRARVNWLKNEDKNTSYFHQATIQRQVRSRIKELEGANGERISTTEDMLKLASKFFDDLFSASEMGFDDRLFGLVEKRVTTEMNALLLKQFTEKDITYVVKTMAPLKAPSIDGFPPNGLLAKVLKARYFPRSDILSARIGSYPSFTWRSICSARDLIVDELLWGVGDGASINI</sequence>
<accession>A0A9D3W6P0</accession>
<evidence type="ECO:0000313" key="1">
    <source>
        <dbReference type="EMBL" id="KAH1113857.1"/>
    </source>
</evidence>
<evidence type="ECO:0000313" key="2">
    <source>
        <dbReference type="Proteomes" id="UP000828251"/>
    </source>
</evidence>
<comment type="caution">
    <text evidence="1">The sequence shown here is derived from an EMBL/GenBank/DDBJ whole genome shotgun (WGS) entry which is preliminary data.</text>
</comment>
<reference evidence="1 2" key="1">
    <citation type="journal article" date="2021" name="Plant Biotechnol. J.">
        <title>Multi-omics assisted identification of the key and species-specific regulatory components of drought-tolerant mechanisms in Gossypium stocksii.</title>
        <authorList>
            <person name="Yu D."/>
            <person name="Ke L."/>
            <person name="Zhang D."/>
            <person name="Wu Y."/>
            <person name="Sun Y."/>
            <person name="Mei J."/>
            <person name="Sun J."/>
            <person name="Sun Y."/>
        </authorList>
    </citation>
    <scope>NUCLEOTIDE SEQUENCE [LARGE SCALE GENOMIC DNA]</scope>
    <source>
        <strain evidence="2">cv. E1</strain>
        <tissue evidence="1">Leaf</tissue>
    </source>
</reference>
<organism evidence="1 2">
    <name type="scientific">Gossypium stocksii</name>
    <dbReference type="NCBI Taxonomy" id="47602"/>
    <lineage>
        <taxon>Eukaryota</taxon>
        <taxon>Viridiplantae</taxon>
        <taxon>Streptophyta</taxon>
        <taxon>Embryophyta</taxon>
        <taxon>Tracheophyta</taxon>
        <taxon>Spermatophyta</taxon>
        <taxon>Magnoliopsida</taxon>
        <taxon>eudicotyledons</taxon>
        <taxon>Gunneridae</taxon>
        <taxon>Pentapetalae</taxon>
        <taxon>rosids</taxon>
        <taxon>malvids</taxon>
        <taxon>Malvales</taxon>
        <taxon>Malvaceae</taxon>
        <taxon>Malvoideae</taxon>
        <taxon>Gossypium</taxon>
    </lineage>
</organism>
<dbReference type="EMBL" id="JAIQCV010000003">
    <property type="protein sequence ID" value="KAH1113857.1"/>
    <property type="molecule type" value="Genomic_DNA"/>
</dbReference>
<dbReference type="AlphaFoldDB" id="A0A9D3W6P0"/>
<dbReference type="OrthoDB" id="998851at2759"/>
<keyword evidence="2" id="KW-1185">Reference proteome</keyword>
<dbReference type="Proteomes" id="UP000828251">
    <property type="component" value="Unassembled WGS sequence"/>
</dbReference>
<name>A0A9D3W6P0_9ROSI</name>
<protein>
    <recommendedName>
        <fullName evidence="3">Reverse transcriptase</fullName>
    </recommendedName>
</protein>